<dbReference type="RefSeq" id="WP_022390787.1">
    <property type="nucleotide sequence ID" value="NZ_DBFJMN010000302.1"/>
</dbReference>
<dbReference type="PROSITE" id="PS51257">
    <property type="entry name" value="PROKAR_LIPOPROTEIN"/>
    <property type="match status" value="1"/>
</dbReference>
<dbReference type="EMBL" id="DNWC01000095">
    <property type="protein sequence ID" value="HBJ08821.1"/>
    <property type="molecule type" value="Genomic_DNA"/>
</dbReference>
<dbReference type="InterPro" id="IPR011047">
    <property type="entry name" value="Quinoprotein_ADH-like_sf"/>
</dbReference>
<evidence type="ECO:0000313" key="1">
    <source>
        <dbReference type="EMBL" id="HBJ08821.1"/>
    </source>
</evidence>
<accession>A0A316R3A4</accession>
<reference evidence="1 2" key="1">
    <citation type="journal article" date="2018" name="Nat. Biotechnol.">
        <title>A standardized bacterial taxonomy based on genome phylogeny substantially revises the tree of life.</title>
        <authorList>
            <person name="Parks D.H."/>
            <person name="Chuvochina M."/>
            <person name="Waite D.W."/>
            <person name="Rinke C."/>
            <person name="Skarshewski A."/>
            <person name="Chaumeil P.A."/>
            <person name="Hugenholtz P."/>
        </authorList>
    </citation>
    <scope>NUCLEOTIDE SEQUENCE [LARGE SCALE GENOMIC DNA]</scope>
    <source>
        <strain evidence="1">UBA11482</strain>
    </source>
</reference>
<protein>
    <recommendedName>
        <fullName evidence="3">PKD domain-containing protein</fullName>
    </recommendedName>
</protein>
<gene>
    <name evidence="1" type="ORF">DDY73_07415</name>
</gene>
<sequence>MRKINICFLILLLLTGCYGVEEQELTPLAELTIGNPTDVINADLGIELVFDAQVSSANDQTVKYEWAYGTPNPSSSAVYPIKGDLKVISTDPNIRYTFTRVGNYIMRLKIDNGESIVFKFYTLNVNSGLDEGILILNTDDQDHSLLTFIKTRTPEEEEEGAQEIYEDIVGMINPGIEITKGVDLYIANKNSEGNYPDLVVSSADDKGSIISMDPRNFELKKVLKVEELYPGVKCLNFAGFSSSASGRYTMMNGTDGAIYRYDLLTNDVALRTDSRNLGVEKAYYGTFDDDHYHFFYKESVIYAPSYAKIDSTSVANGSSLTDYKIVNMVFRRRGSRELWVITRRKSDNNIVLHKMSSTFTQYAKRLDYAETEPMAMDENSEMITTRRSAQMYYNYDNKVYRWDYASRIPTINSKPAITPPAGEEITTLGRSYDENYLYVGTYNPARSGKKGSLYIYDFATQNLVKSYEGIVDKPVKILYKYRM</sequence>
<evidence type="ECO:0000313" key="2">
    <source>
        <dbReference type="Proteomes" id="UP000262954"/>
    </source>
</evidence>
<dbReference type="AlphaFoldDB" id="A0A316R3A4"/>
<dbReference type="Gene3D" id="2.60.40.10">
    <property type="entry name" value="Immunoglobulins"/>
    <property type="match status" value="1"/>
</dbReference>
<organism evidence="1 2">
    <name type="scientific">Coprobacter fastidiosus</name>
    <dbReference type="NCBI Taxonomy" id="1099853"/>
    <lineage>
        <taxon>Bacteria</taxon>
        <taxon>Pseudomonadati</taxon>
        <taxon>Bacteroidota</taxon>
        <taxon>Bacteroidia</taxon>
        <taxon>Bacteroidales</taxon>
        <taxon>Barnesiellaceae</taxon>
        <taxon>Coprobacter</taxon>
    </lineage>
</organism>
<dbReference type="InterPro" id="IPR013783">
    <property type="entry name" value="Ig-like_fold"/>
</dbReference>
<name>A0A316R3A4_9BACT</name>
<proteinExistence type="predicted"/>
<dbReference type="SUPFAM" id="SSF50998">
    <property type="entry name" value="Quinoprotein alcohol dehydrogenase-like"/>
    <property type="match status" value="1"/>
</dbReference>
<evidence type="ECO:0008006" key="3">
    <source>
        <dbReference type="Google" id="ProtNLM"/>
    </source>
</evidence>
<comment type="caution">
    <text evidence="1">The sequence shown here is derived from an EMBL/GenBank/DDBJ whole genome shotgun (WGS) entry which is preliminary data.</text>
</comment>
<dbReference type="Proteomes" id="UP000262954">
    <property type="component" value="Unassembled WGS sequence"/>
</dbReference>